<evidence type="ECO:0000256" key="12">
    <source>
        <dbReference type="ARBA" id="ARBA00047583"/>
    </source>
</evidence>
<dbReference type="Pfam" id="PF00856">
    <property type="entry name" value="SET"/>
    <property type="match status" value="1"/>
</dbReference>
<dbReference type="GO" id="GO:0140999">
    <property type="term" value="F:histone H3K4 trimethyltransferase activity"/>
    <property type="evidence" value="ECO:0007669"/>
    <property type="project" value="UniProtKB-EC"/>
</dbReference>
<organism evidence="17 18">
    <name type="scientific">Panicum virgatum</name>
    <name type="common">Blackwell switchgrass</name>
    <dbReference type="NCBI Taxonomy" id="38727"/>
    <lineage>
        <taxon>Eukaryota</taxon>
        <taxon>Viridiplantae</taxon>
        <taxon>Streptophyta</taxon>
        <taxon>Embryophyta</taxon>
        <taxon>Tracheophyta</taxon>
        <taxon>Spermatophyta</taxon>
        <taxon>Magnoliopsida</taxon>
        <taxon>Liliopsida</taxon>
        <taxon>Poales</taxon>
        <taxon>Poaceae</taxon>
        <taxon>PACMAD clade</taxon>
        <taxon>Panicoideae</taxon>
        <taxon>Panicodae</taxon>
        <taxon>Paniceae</taxon>
        <taxon>Panicinae</taxon>
        <taxon>Panicum</taxon>
        <taxon>Panicum sect. Hiantes</taxon>
    </lineage>
</organism>
<evidence type="ECO:0000259" key="14">
    <source>
        <dbReference type="PROSITE" id="PS50280"/>
    </source>
</evidence>
<dbReference type="EC" id="2.1.1.354" evidence="2"/>
<keyword evidence="3" id="KW-0489">Methyltransferase</keyword>
<evidence type="ECO:0000256" key="3">
    <source>
        <dbReference type="ARBA" id="ARBA00022603"/>
    </source>
</evidence>
<feature type="domain" description="GYF" evidence="15">
    <location>
        <begin position="216"/>
        <end position="269"/>
    </location>
</feature>
<evidence type="ECO:0000256" key="5">
    <source>
        <dbReference type="ARBA" id="ARBA00022691"/>
    </source>
</evidence>
<comment type="catalytic activity">
    <reaction evidence="11">
        <text>L-lysyl(4)-[histone H3] + 3 S-adenosyl-L-methionine = N(6),N(6),N(6)-trimethyl-L-lysyl(4)-[histone H3] + 3 S-adenosyl-L-homocysteine + 3 H(+)</text>
        <dbReference type="Rhea" id="RHEA:60260"/>
        <dbReference type="Rhea" id="RHEA-COMP:15537"/>
        <dbReference type="Rhea" id="RHEA-COMP:15547"/>
        <dbReference type="ChEBI" id="CHEBI:15378"/>
        <dbReference type="ChEBI" id="CHEBI:29969"/>
        <dbReference type="ChEBI" id="CHEBI:57856"/>
        <dbReference type="ChEBI" id="CHEBI:59789"/>
        <dbReference type="ChEBI" id="CHEBI:61961"/>
        <dbReference type="EC" id="2.1.1.354"/>
    </reaction>
</comment>
<dbReference type="EMBL" id="CM029042">
    <property type="protein sequence ID" value="KAG2622134.1"/>
    <property type="molecule type" value="Genomic_DNA"/>
</dbReference>
<comment type="catalytic activity">
    <reaction evidence="12">
        <text>N(6)-methyl-L-lysyl(4)-[histone H3] + S-adenosyl-L-methionine = N(6),N(6)-dimethyl-L-lysyl(4)-[histone H3] + S-adenosyl-L-homocysteine + H(+)</text>
        <dbReference type="Rhea" id="RHEA:60268"/>
        <dbReference type="Rhea" id="RHEA-COMP:15540"/>
        <dbReference type="Rhea" id="RHEA-COMP:15543"/>
        <dbReference type="ChEBI" id="CHEBI:15378"/>
        <dbReference type="ChEBI" id="CHEBI:57856"/>
        <dbReference type="ChEBI" id="CHEBI:59789"/>
        <dbReference type="ChEBI" id="CHEBI:61929"/>
        <dbReference type="ChEBI" id="CHEBI:61976"/>
    </reaction>
</comment>
<dbReference type="Gene3D" id="3.30.1490.40">
    <property type="match status" value="1"/>
</dbReference>
<keyword evidence="9" id="KW-0804">Transcription</keyword>
<gene>
    <name evidence="17" type="ORF">PVAP13_3NG282300</name>
</gene>
<keyword evidence="10" id="KW-0539">Nucleus</keyword>
<dbReference type="InterPro" id="IPR003169">
    <property type="entry name" value="GYF"/>
</dbReference>
<evidence type="ECO:0000256" key="4">
    <source>
        <dbReference type="ARBA" id="ARBA00022679"/>
    </source>
</evidence>
<keyword evidence="7" id="KW-0694">RNA-binding</keyword>
<evidence type="ECO:0000259" key="16">
    <source>
        <dbReference type="PROSITE" id="PS50868"/>
    </source>
</evidence>
<evidence type="ECO:0000256" key="13">
    <source>
        <dbReference type="ARBA" id="ARBA00049129"/>
    </source>
</evidence>
<dbReference type="PROSITE" id="PS50829">
    <property type="entry name" value="GYF"/>
    <property type="match status" value="1"/>
</dbReference>
<comment type="catalytic activity">
    <reaction evidence="13">
        <text>N(6),N(6)-dimethyl-L-lysyl(4)-[histone H3] + S-adenosyl-L-methionine = N(6),N(6),N(6)-trimethyl-L-lysyl(4)-[histone H3] + S-adenosyl-L-homocysteine + H(+)</text>
        <dbReference type="Rhea" id="RHEA:60272"/>
        <dbReference type="Rhea" id="RHEA-COMP:15537"/>
        <dbReference type="Rhea" id="RHEA-COMP:15540"/>
        <dbReference type="ChEBI" id="CHEBI:15378"/>
        <dbReference type="ChEBI" id="CHEBI:57856"/>
        <dbReference type="ChEBI" id="CHEBI:59789"/>
        <dbReference type="ChEBI" id="CHEBI:61961"/>
        <dbReference type="ChEBI" id="CHEBI:61976"/>
    </reaction>
</comment>
<sequence>MPHLSDPDLDVGPMLSGFRCSYPVSGRKRLKLLVAESSDSEPLVCPVPACDDSGENLFDRCSEGHQVASGSGDQIQNTSVFPAIHENVCSTANNGVVYPQSRLGDSAGRNGTHGAYLQHQYLEGCMYMNEHGQMCGPYPPEQLYEGLSTGFLPQNLAIYAVFGGKTADPVPLSFLKQFLSQWNFGATVSTPNASMETKKVTPHAKVVLPDDLSSEESCWMFEDAEGCRQGPHSLAELSYWHHNSYIQDLSMVYHVDGKLGPFTLVSLIGLWSGEHTECSEATANGSAPLNGLVGDIVGDVSHQLHEGIMKSARRVLIDEIFSCVLPDLIASKKSEKQLAAKLKNQAIKPDSVSNWKVSKLNAKVNKPYASPEKGNSVYNTAQADSSVAIQSTAAHDKFADILSAVWETIYYESMKNIWDGILSNPVMDYCDVWLQRNCRLNRTTTISSVTTHIIKAQDSHAMPSKDFDATECDMEFPPGFEPRGKSAGPLAIVQRMLANELYISSKQSLFHYFEEVIAEEITNCLCYGLESGIDQEQIGTPIHAPESPVSAEACVHETLSPVEMVVGGELDIVEMGAARKGSPIETHADEELNTIEVVVDEEQNTVEMSAATRTNAIETTSDEPSSAAEMTTDKTLISHGEECLPLVSYARIFEKMDMCMTAELDESFDEVPPGMETGLVSLPLKDKNMYQPLSSMNYIPPISRYTSLALCRQRLHDNVVREWMSLFSDTTSKCLNSWYTRQNAVPKMADGSSKLKEYTYYRKRKSKKTCQTTSSKEPLEISMDEQLSKPLCQLVDHKISVKNIQESKKASTSKKVSFVDKPSKKRTKTLAMANDAHDLNIQQDLKLVSCEVPKRTRSSHPPKKQVVANETPMVTKNVMNTSMLTKPVKKRKGKKISSESSRKVEPVIPWPESDGCARASINGWEWRNWVRNATPSERARVRGYRARTILSASDNKVWKFQVKRDSSARTNRVKLRRLLKAYEGSELLKITQMKARKKRLRFQRSKIHEWGLVALEVIQAEDFVIEYVGDLIRKRVSDIRESQYEKSGIGSSYLFRLDDDYVVDATKRGGLARFINHSCEPNCYTKVITVDGQKKIYIYAKRHIYAGEELTYNYKFPLEEKKIPCYCGSRRCRGSMN</sequence>
<dbReference type="InterPro" id="IPR046341">
    <property type="entry name" value="SET_dom_sf"/>
</dbReference>
<dbReference type="InterPro" id="IPR001214">
    <property type="entry name" value="SET_dom"/>
</dbReference>
<evidence type="ECO:0000256" key="6">
    <source>
        <dbReference type="ARBA" id="ARBA00022853"/>
    </source>
</evidence>
<comment type="caution">
    <text evidence="17">The sequence shown here is derived from an EMBL/GenBank/DDBJ whole genome shotgun (WGS) entry which is preliminary data.</text>
</comment>
<protein>
    <recommendedName>
        <fullName evidence="2">[histone H3]-lysine(4) N-trimethyltransferase</fullName>
        <ecNumber evidence="2">2.1.1.354</ecNumber>
    </recommendedName>
</protein>
<dbReference type="Proteomes" id="UP000823388">
    <property type="component" value="Chromosome 3N"/>
</dbReference>
<evidence type="ECO:0000256" key="7">
    <source>
        <dbReference type="ARBA" id="ARBA00022884"/>
    </source>
</evidence>
<dbReference type="SUPFAM" id="SSF82199">
    <property type="entry name" value="SET domain"/>
    <property type="match status" value="1"/>
</dbReference>
<keyword evidence="6" id="KW-0156">Chromatin regulator</keyword>
<keyword evidence="4" id="KW-0808">Transferase</keyword>
<dbReference type="PROSITE" id="PS50280">
    <property type="entry name" value="SET"/>
    <property type="match status" value="1"/>
</dbReference>
<evidence type="ECO:0000313" key="17">
    <source>
        <dbReference type="EMBL" id="KAG2622134.1"/>
    </source>
</evidence>
<accession>A0A8T0UMN1</accession>
<evidence type="ECO:0000256" key="2">
    <source>
        <dbReference type="ARBA" id="ARBA00012182"/>
    </source>
</evidence>
<evidence type="ECO:0000256" key="8">
    <source>
        <dbReference type="ARBA" id="ARBA00023015"/>
    </source>
</evidence>
<evidence type="ECO:0000256" key="1">
    <source>
        <dbReference type="ARBA" id="ARBA00004123"/>
    </source>
</evidence>
<dbReference type="AlphaFoldDB" id="A0A8T0UMN1"/>
<dbReference type="SMART" id="SM00317">
    <property type="entry name" value="SET"/>
    <property type="match status" value="1"/>
</dbReference>
<dbReference type="Gene3D" id="2.170.270.10">
    <property type="entry name" value="SET domain"/>
    <property type="match status" value="1"/>
</dbReference>
<evidence type="ECO:0000313" key="18">
    <source>
        <dbReference type="Proteomes" id="UP000823388"/>
    </source>
</evidence>
<evidence type="ECO:0000256" key="11">
    <source>
        <dbReference type="ARBA" id="ARBA00047571"/>
    </source>
</evidence>
<evidence type="ECO:0000256" key="10">
    <source>
        <dbReference type="ARBA" id="ARBA00023242"/>
    </source>
</evidence>
<dbReference type="GO" id="GO:0032259">
    <property type="term" value="P:methylation"/>
    <property type="evidence" value="ECO:0007669"/>
    <property type="project" value="UniProtKB-KW"/>
</dbReference>
<dbReference type="InterPro" id="IPR044570">
    <property type="entry name" value="Set1-like"/>
</dbReference>
<evidence type="ECO:0000259" key="15">
    <source>
        <dbReference type="PROSITE" id="PS50829"/>
    </source>
</evidence>
<feature type="domain" description="SET" evidence="14">
    <location>
        <begin position="998"/>
        <end position="1115"/>
    </location>
</feature>
<keyword evidence="8" id="KW-0805">Transcription regulation</keyword>
<dbReference type="InterPro" id="IPR035445">
    <property type="entry name" value="GYF-like_dom_sf"/>
</dbReference>
<dbReference type="InterPro" id="IPR003616">
    <property type="entry name" value="Post-SET_dom"/>
</dbReference>
<dbReference type="GO" id="GO:0048188">
    <property type="term" value="C:Set1C/COMPASS complex"/>
    <property type="evidence" value="ECO:0007669"/>
    <property type="project" value="InterPro"/>
</dbReference>
<dbReference type="PROSITE" id="PS50868">
    <property type="entry name" value="POST_SET"/>
    <property type="match status" value="1"/>
</dbReference>
<dbReference type="PANTHER" id="PTHR45814:SF2">
    <property type="entry name" value="HISTONE-LYSINE N-METHYLTRANSFERASE SETD1"/>
    <property type="match status" value="1"/>
</dbReference>
<evidence type="ECO:0000256" key="9">
    <source>
        <dbReference type="ARBA" id="ARBA00023163"/>
    </source>
</evidence>
<keyword evidence="18" id="KW-1185">Reference proteome</keyword>
<dbReference type="InterPro" id="IPR037841">
    <property type="entry name" value="SET_SETD1A/B"/>
</dbReference>
<reference evidence="17" key="1">
    <citation type="submission" date="2020-05" db="EMBL/GenBank/DDBJ databases">
        <title>WGS assembly of Panicum virgatum.</title>
        <authorList>
            <person name="Lovell J.T."/>
            <person name="Jenkins J."/>
            <person name="Shu S."/>
            <person name="Juenger T.E."/>
            <person name="Schmutz J."/>
        </authorList>
    </citation>
    <scope>NUCLEOTIDE SEQUENCE</scope>
    <source>
        <strain evidence="17">AP13</strain>
    </source>
</reference>
<keyword evidence="5" id="KW-0949">S-adenosyl-L-methionine</keyword>
<dbReference type="GO" id="GO:0003723">
    <property type="term" value="F:RNA binding"/>
    <property type="evidence" value="ECO:0007669"/>
    <property type="project" value="UniProtKB-KW"/>
</dbReference>
<proteinExistence type="predicted"/>
<dbReference type="SUPFAM" id="SSF55277">
    <property type="entry name" value="GYF domain"/>
    <property type="match status" value="1"/>
</dbReference>
<dbReference type="PANTHER" id="PTHR45814">
    <property type="entry name" value="HISTONE-LYSINE N-METHYLTRANSFERASE SETD1"/>
    <property type="match status" value="1"/>
</dbReference>
<comment type="subcellular location">
    <subcellularLocation>
        <location evidence="1">Nucleus</location>
    </subcellularLocation>
</comment>
<dbReference type="SMART" id="SM00508">
    <property type="entry name" value="PostSET"/>
    <property type="match status" value="1"/>
</dbReference>
<dbReference type="CDD" id="cd19169">
    <property type="entry name" value="SET_SETD1"/>
    <property type="match status" value="1"/>
</dbReference>
<feature type="domain" description="Post-SET" evidence="16">
    <location>
        <begin position="1121"/>
        <end position="1137"/>
    </location>
</feature>
<name>A0A8T0UMN1_PANVG</name>